<dbReference type="Pfam" id="PF01208">
    <property type="entry name" value="URO-D"/>
    <property type="match status" value="1"/>
</dbReference>
<dbReference type="GO" id="GO:0004853">
    <property type="term" value="F:uroporphyrinogen decarboxylase activity"/>
    <property type="evidence" value="ECO:0007669"/>
    <property type="project" value="InterPro"/>
</dbReference>
<dbReference type="InterPro" id="IPR000257">
    <property type="entry name" value="Uroporphyrinogen_deCOase"/>
</dbReference>
<dbReference type="PANTHER" id="PTHR47099:SF1">
    <property type="entry name" value="METHYLCOBAMIDE:COM METHYLTRANSFERASE MTBA"/>
    <property type="match status" value="1"/>
</dbReference>
<dbReference type="eggNOG" id="COG0407">
    <property type="taxonomic scope" value="Bacteria"/>
</dbReference>
<evidence type="ECO:0000313" key="2">
    <source>
        <dbReference type="EMBL" id="ERF61527.1"/>
    </source>
</evidence>
<dbReference type="SUPFAM" id="SSF51726">
    <property type="entry name" value="UROD/MetE-like"/>
    <property type="match status" value="1"/>
</dbReference>
<dbReference type="PANTHER" id="PTHR47099">
    <property type="entry name" value="METHYLCOBAMIDE:COM METHYLTRANSFERASE MTBA"/>
    <property type="match status" value="1"/>
</dbReference>
<dbReference type="EMBL" id="AVQI01000052">
    <property type="protein sequence ID" value="ERK02140.1"/>
    <property type="molecule type" value="Genomic_DNA"/>
</dbReference>
<sequence>MTKRERVLAAVLGQEVDVVPSSYSLHFPSEKAKSNKGVASHLEFYKKTDVDIMKIMNEYLVPDFGSIRVPTDWKIIPSFSRKTKFISDFGDFVKKIIDRLGPDDFSLATIHGICASSIHPIEARYGYLPVREMQVSHLREKGEPYLDACRRIADGLCIMADMIFEAGADGVYYAALGGERHFYTDEEFSRAVLPFDLQVIKHIKAKGGYVLLHMCKNNLNMQRFKPYASYADIVNWGVVETNFSLKEGKKLFSTSAIMGGLPNRAKMWTQGSDEDLKKAIKKIIAEMGHKKFIMGADCTLATDLAYERINTAVRTVRSK</sequence>
<keyword evidence="5" id="KW-1185">Reference proteome</keyword>
<dbReference type="STRING" id="1125725.HMPREF1325_2259"/>
<dbReference type="OrthoDB" id="7375127at2"/>
<dbReference type="PATRIC" id="fig|1125725.3.peg.324"/>
<organism evidence="2 4">
    <name type="scientific">Treponema socranskii subsp. socranskii VPI DR56BR1116 = ATCC 35536</name>
    <dbReference type="NCBI Taxonomy" id="1125725"/>
    <lineage>
        <taxon>Bacteria</taxon>
        <taxon>Pseudomonadati</taxon>
        <taxon>Spirochaetota</taxon>
        <taxon>Spirochaetia</taxon>
        <taxon>Spirochaetales</taxon>
        <taxon>Treponemataceae</taxon>
        <taxon>Treponema</taxon>
    </lineage>
</organism>
<accession>U2MKF5</accession>
<evidence type="ECO:0000313" key="4">
    <source>
        <dbReference type="Proteomes" id="UP000016412"/>
    </source>
</evidence>
<dbReference type="GO" id="GO:0006779">
    <property type="term" value="P:porphyrin-containing compound biosynthetic process"/>
    <property type="evidence" value="ECO:0007669"/>
    <property type="project" value="InterPro"/>
</dbReference>
<reference evidence="4 5" key="1">
    <citation type="submission" date="2013-08" db="EMBL/GenBank/DDBJ databases">
        <authorList>
            <person name="Durkin A.S."/>
            <person name="Haft D.R."/>
            <person name="McCorrison J."/>
            <person name="Torralba M."/>
            <person name="Gillis M."/>
            <person name="Haft D.H."/>
            <person name="Methe B."/>
            <person name="Sutton G."/>
            <person name="Nelson K.E."/>
        </authorList>
    </citation>
    <scope>NUCLEOTIDE SEQUENCE [LARGE SCALE GENOMIC DNA]</scope>
    <source>
        <strain evidence="3 5">ATCC 35536</strain>
        <strain evidence="2 4">VPI DR56BR1116</strain>
    </source>
</reference>
<dbReference type="InterPro" id="IPR052024">
    <property type="entry name" value="Methanogen_methyltrans"/>
</dbReference>
<evidence type="ECO:0000313" key="3">
    <source>
        <dbReference type="EMBL" id="ERK02140.1"/>
    </source>
</evidence>
<evidence type="ECO:0000259" key="1">
    <source>
        <dbReference type="Pfam" id="PF01208"/>
    </source>
</evidence>
<dbReference type="EMBL" id="AUZJ01000009">
    <property type="protein sequence ID" value="ERF61527.1"/>
    <property type="molecule type" value="Genomic_DNA"/>
</dbReference>
<protein>
    <submittedName>
        <fullName evidence="2">Uroporphyrinogen decarboxylase domain protein</fullName>
    </submittedName>
</protein>
<dbReference type="RefSeq" id="WP_021329404.1">
    <property type="nucleotide sequence ID" value="NZ_AUZJ01000009.1"/>
</dbReference>
<dbReference type="Proteomes" id="UP000016412">
    <property type="component" value="Unassembled WGS sequence"/>
</dbReference>
<comment type="caution">
    <text evidence="2">The sequence shown here is derived from an EMBL/GenBank/DDBJ whole genome shotgun (WGS) entry which is preliminary data.</text>
</comment>
<dbReference type="Gene3D" id="3.20.20.210">
    <property type="match status" value="1"/>
</dbReference>
<feature type="domain" description="Uroporphyrinogen decarboxylase (URO-D)" evidence="1">
    <location>
        <begin position="147"/>
        <end position="317"/>
    </location>
</feature>
<dbReference type="AlphaFoldDB" id="U2MKF5"/>
<dbReference type="Proteomes" id="UP000016646">
    <property type="component" value="Unassembled WGS sequence"/>
</dbReference>
<dbReference type="InterPro" id="IPR038071">
    <property type="entry name" value="UROD/MetE-like_sf"/>
</dbReference>
<name>U2MKF5_TRESO</name>
<proteinExistence type="predicted"/>
<gene>
    <name evidence="3" type="ORF">HMPREF0860_0011</name>
    <name evidence="2" type="ORF">HMPREF1325_2259</name>
</gene>
<evidence type="ECO:0000313" key="5">
    <source>
        <dbReference type="Proteomes" id="UP000016646"/>
    </source>
</evidence>